<evidence type="ECO:0000259" key="4">
    <source>
        <dbReference type="Pfam" id="PF00291"/>
    </source>
</evidence>
<keyword evidence="3" id="KW-0456">Lyase</keyword>
<gene>
    <name evidence="5" type="ORF">KSB_85830</name>
</gene>
<dbReference type="PANTHER" id="PTHR48078">
    <property type="entry name" value="THREONINE DEHYDRATASE, MITOCHONDRIAL-RELATED"/>
    <property type="match status" value="1"/>
</dbReference>
<reference evidence="5 6" key="1">
    <citation type="journal article" date="2021" name="Int. J. Syst. Evol. Microbiol.">
        <title>Reticulibacter mediterranei gen. nov., sp. nov., within the new family Reticulibacteraceae fam. nov., and Ktedonospora formicarum gen. nov., sp. nov., Ktedonobacter robiniae sp. nov., Dictyobacter formicarum sp. nov. and Dictyobacter arantiisoli sp. nov., belonging to the class Ktedonobacteria.</title>
        <authorList>
            <person name="Yabe S."/>
            <person name="Zheng Y."/>
            <person name="Wang C.M."/>
            <person name="Sakai Y."/>
            <person name="Abe K."/>
            <person name="Yokota A."/>
            <person name="Donadio S."/>
            <person name="Cavaletti L."/>
            <person name="Monciardini P."/>
        </authorList>
    </citation>
    <scope>NUCLEOTIDE SEQUENCE [LARGE SCALE GENOMIC DNA]</scope>
    <source>
        <strain evidence="5 6">SOSP1-30</strain>
    </source>
</reference>
<proteinExistence type="predicted"/>
<dbReference type="CDD" id="cd01563">
    <property type="entry name" value="Thr-synth_1"/>
    <property type="match status" value="1"/>
</dbReference>
<evidence type="ECO:0000256" key="2">
    <source>
        <dbReference type="ARBA" id="ARBA00022898"/>
    </source>
</evidence>
<comment type="caution">
    <text evidence="5">The sequence shown here is derived from an EMBL/GenBank/DDBJ whole genome shotgun (WGS) entry which is preliminary data.</text>
</comment>
<keyword evidence="6" id="KW-1185">Reference proteome</keyword>
<evidence type="ECO:0000313" key="5">
    <source>
        <dbReference type="EMBL" id="GHO60108.1"/>
    </source>
</evidence>
<accession>A0ABQ3V5B7</accession>
<dbReference type="InterPro" id="IPR001926">
    <property type="entry name" value="TrpB-like_PALP"/>
</dbReference>
<keyword evidence="2" id="KW-0663">Pyridoxal phosphate</keyword>
<evidence type="ECO:0000256" key="1">
    <source>
        <dbReference type="ARBA" id="ARBA00001933"/>
    </source>
</evidence>
<dbReference type="InterPro" id="IPR036052">
    <property type="entry name" value="TrpB-like_PALP_sf"/>
</dbReference>
<dbReference type="PANTHER" id="PTHR48078:SF6">
    <property type="entry name" value="L-THREONINE DEHYDRATASE CATABOLIC TDCB"/>
    <property type="match status" value="1"/>
</dbReference>
<evidence type="ECO:0000256" key="3">
    <source>
        <dbReference type="ARBA" id="ARBA00023239"/>
    </source>
</evidence>
<protein>
    <submittedName>
        <fullName evidence="5">Threonine synthase</fullName>
    </submittedName>
</protein>
<dbReference type="Pfam" id="PF00291">
    <property type="entry name" value="PALP"/>
    <property type="match status" value="1"/>
</dbReference>
<dbReference type="Gene3D" id="3.40.50.1100">
    <property type="match status" value="2"/>
</dbReference>
<feature type="domain" description="Tryptophan synthase beta chain-like PALP" evidence="4">
    <location>
        <begin position="74"/>
        <end position="378"/>
    </location>
</feature>
<dbReference type="SUPFAM" id="SSF53686">
    <property type="entry name" value="Tryptophan synthase beta subunit-like PLP-dependent enzymes"/>
    <property type="match status" value="1"/>
</dbReference>
<dbReference type="RefSeq" id="WP_201376281.1">
    <property type="nucleotide sequence ID" value="NZ_BNJG01000004.1"/>
</dbReference>
<comment type="cofactor">
    <cofactor evidence="1">
        <name>pyridoxal 5'-phosphate</name>
        <dbReference type="ChEBI" id="CHEBI:597326"/>
    </cofactor>
</comment>
<name>A0ABQ3V5B7_9CHLR</name>
<dbReference type="EMBL" id="BNJG01000004">
    <property type="protein sequence ID" value="GHO60108.1"/>
    <property type="molecule type" value="Genomic_DNA"/>
</dbReference>
<organism evidence="5 6">
    <name type="scientific">Ktedonobacter robiniae</name>
    <dbReference type="NCBI Taxonomy" id="2778365"/>
    <lineage>
        <taxon>Bacteria</taxon>
        <taxon>Bacillati</taxon>
        <taxon>Chloroflexota</taxon>
        <taxon>Ktedonobacteria</taxon>
        <taxon>Ktedonobacterales</taxon>
        <taxon>Ktedonobacteraceae</taxon>
        <taxon>Ktedonobacter</taxon>
    </lineage>
</organism>
<dbReference type="Proteomes" id="UP000654345">
    <property type="component" value="Unassembled WGS sequence"/>
</dbReference>
<sequence>MGKVRSETIMHWDGSMSTREPSPMLPRIPDNDDLILYDYEYNASLIPPVSAAHKGMWRYSALLPLDDQEVRYPLFVGNTPLIAPDPLRQLTQLPRLWLKDETRTPTGSNKDRATALVLEYALRNKIGVVSCASTGNVAVSLAVGAAASGIKAVNFVPAHVSESKLRIMQLAGATVFKVEGGYECAFAFSRKAARLLGWGDRNTGVNPLTLEAKKTVALEIWEQLGWRVPDVLVVPVGDGITMSAMVKGFRELKACGVTERLPRIIGVQAEYCQPLKEAWERGEVALQRRYQSSARTIADGIAVDAPIGAALALHDIQESKGAFVAVSDDDTLHAISILARYAGVLAEPAAASTFACLKPALASGLITPDDEVVLYITGSGLKQPQYLAPERPSSHLVHDFAEVERILSSF</sequence>
<dbReference type="InterPro" id="IPR050147">
    <property type="entry name" value="Ser/Thr_Dehydratase"/>
</dbReference>
<evidence type="ECO:0000313" key="6">
    <source>
        <dbReference type="Proteomes" id="UP000654345"/>
    </source>
</evidence>